<proteinExistence type="inferred from homology"/>
<sequence>MEQTGSNAEDRLKKCLDFLVQNPGFAVATAARNFGVTRGTLRRRLDGITPKKEGRRAPNTKLTEEEEEELSSEIRRLNDNNVPTPKQWISDAANRIIRARSSDVLDLVTSRWVDRFITRNGLYVPRSDRPQGFRPGLSQSEVTQKTSKHHVAVIGAGVIGLSITLHLIRRGYPVTVVARELPGDWDIDYASPRAGAHFRPVPVETKQDAFENTMMLETYEELKRIADDPDIEDAGVALITAVEYFDTTPTEDELDMFAVWPEYRLLEPDEMPTEGTAKSIKAGLTYSAWVIDTPTYLGWLQGQAESLGAIFVRSRLGALQEAAFVAQEHRPDMAMPKIVVNASGTGFGDTKCFPTRSQYMLISNSYHSTVSHHSADGHTTVVIPRPFGGTVIGGTIEPHNWSPNNSRLAIEKILRRVAAVCPDLLQVPADDSSLPPAINVRQAYIGRIPMRKGGLRLEKEVITFNLPSEDSLDNELSSMSIVHCYGAGPNGFKIGWAIASRATSLVDQCCAASGNSI</sequence>
<dbReference type="STRING" id="655819.J4KQ15"/>
<dbReference type="SUPFAM" id="SSF51971">
    <property type="entry name" value="Nucleotide-binding domain"/>
    <property type="match status" value="1"/>
</dbReference>
<dbReference type="InterPro" id="IPR006600">
    <property type="entry name" value="HTH_CenpB_DNA-bd_dom"/>
</dbReference>
<dbReference type="Gene3D" id="3.40.50.720">
    <property type="entry name" value="NAD(P)-binding Rossmann-like Domain"/>
    <property type="match status" value="1"/>
</dbReference>
<dbReference type="OrthoDB" id="409956at2759"/>
<dbReference type="PANTHER" id="PTHR11530:SF26">
    <property type="entry name" value="FAD DEPENDENT OXIDOREDUCTASE SUPERFAMILY (AFU_ORTHOLOGUE AFUA_5G13940)"/>
    <property type="match status" value="1"/>
</dbReference>
<dbReference type="GeneID" id="19885428"/>
<organism evidence="9 10">
    <name type="scientific">Beauveria bassiana (strain ARSEF 2860)</name>
    <name type="common">White muscardine disease fungus</name>
    <name type="synonym">Tritirachium shiotae</name>
    <dbReference type="NCBI Taxonomy" id="655819"/>
    <lineage>
        <taxon>Eukaryota</taxon>
        <taxon>Fungi</taxon>
        <taxon>Dikarya</taxon>
        <taxon>Ascomycota</taxon>
        <taxon>Pezizomycotina</taxon>
        <taxon>Sordariomycetes</taxon>
        <taxon>Hypocreomycetidae</taxon>
        <taxon>Hypocreales</taxon>
        <taxon>Cordycipitaceae</taxon>
        <taxon>Beauveria</taxon>
    </lineage>
</organism>
<keyword evidence="4" id="KW-0274">FAD</keyword>
<dbReference type="GO" id="GO:0003677">
    <property type="term" value="F:DNA binding"/>
    <property type="evidence" value="ECO:0007669"/>
    <property type="project" value="UniProtKB-KW"/>
</dbReference>
<comment type="similarity">
    <text evidence="2">Belongs to the DAMOX/DASOX family.</text>
</comment>
<feature type="compositionally biased region" description="Basic and acidic residues" evidence="7">
    <location>
        <begin position="45"/>
        <end position="56"/>
    </location>
</feature>
<evidence type="ECO:0000256" key="6">
    <source>
        <dbReference type="ARBA" id="ARBA00023125"/>
    </source>
</evidence>
<dbReference type="HOGENOM" id="CLU_034311_2_0_1"/>
<evidence type="ECO:0000259" key="8">
    <source>
        <dbReference type="PROSITE" id="PS51253"/>
    </source>
</evidence>
<accession>J4KQ15</accession>
<dbReference type="SUPFAM" id="SSF54373">
    <property type="entry name" value="FAD-linked reductases, C-terminal domain"/>
    <property type="match status" value="1"/>
</dbReference>
<dbReference type="InterPro" id="IPR023209">
    <property type="entry name" value="DAO"/>
</dbReference>
<keyword evidence="10" id="KW-1185">Reference proteome</keyword>
<gene>
    <name evidence="9" type="ORF">BBA_02416</name>
</gene>
<evidence type="ECO:0000256" key="7">
    <source>
        <dbReference type="SAM" id="MobiDB-lite"/>
    </source>
</evidence>
<evidence type="ECO:0000256" key="2">
    <source>
        <dbReference type="ARBA" id="ARBA00006730"/>
    </source>
</evidence>
<dbReference type="Gene3D" id="3.30.9.10">
    <property type="entry name" value="D-Amino Acid Oxidase, subunit A, domain 2"/>
    <property type="match status" value="1"/>
</dbReference>
<dbReference type="GO" id="GO:0003884">
    <property type="term" value="F:D-amino-acid oxidase activity"/>
    <property type="evidence" value="ECO:0007669"/>
    <property type="project" value="InterPro"/>
</dbReference>
<comment type="cofactor">
    <cofactor evidence="1">
        <name>FAD</name>
        <dbReference type="ChEBI" id="CHEBI:57692"/>
    </cofactor>
</comment>
<dbReference type="InParanoid" id="J4KQ15"/>
<evidence type="ECO:0000313" key="10">
    <source>
        <dbReference type="Proteomes" id="UP000002762"/>
    </source>
</evidence>
<keyword evidence="5" id="KW-0560">Oxidoreductase</keyword>
<keyword evidence="6" id="KW-0238">DNA-binding</keyword>
<evidence type="ECO:0000256" key="1">
    <source>
        <dbReference type="ARBA" id="ARBA00001974"/>
    </source>
</evidence>
<dbReference type="RefSeq" id="XP_008595735.1">
    <property type="nucleotide sequence ID" value="XM_008597513.1"/>
</dbReference>
<feature type="domain" description="HTH CENPB-type" evidence="8">
    <location>
        <begin position="54"/>
        <end position="126"/>
    </location>
</feature>
<evidence type="ECO:0000256" key="3">
    <source>
        <dbReference type="ARBA" id="ARBA00022630"/>
    </source>
</evidence>
<dbReference type="Proteomes" id="UP000002762">
    <property type="component" value="Unassembled WGS sequence"/>
</dbReference>
<evidence type="ECO:0000256" key="5">
    <source>
        <dbReference type="ARBA" id="ARBA00023002"/>
    </source>
</evidence>
<dbReference type="PANTHER" id="PTHR11530">
    <property type="entry name" value="D-AMINO ACID OXIDASE"/>
    <property type="match status" value="1"/>
</dbReference>
<keyword evidence="3" id="KW-0285">Flavoprotein</keyword>
<name>J4KQ15_BEAB2</name>
<dbReference type="GO" id="GO:0019478">
    <property type="term" value="P:D-amino acid catabolic process"/>
    <property type="evidence" value="ECO:0007669"/>
    <property type="project" value="TreeGrafter"/>
</dbReference>
<dbReference type="InterPro" id="IPR006076">
    <property type="entry name" value="FAD-dep_OxRdtase"/>
</dbReference>
<evidence type="ECO:0000256" key="4">
    <source>
        <dbReference type="ARBA" id="ARBA00022827"/>
    </source>
</evidence>
<dbReference type="Pfam" id="PF01266">
    <property type="entry name" value="DAO"/>
    <property type="match status" value="1"/>
</dbReference>
<dbReference type="EMBL" id="JH725154">
    <property type="protein sequence ID" value="EJP68414.1"/>
    <property type="molecule type" value="Genomic_DNA"/>
</dbReference>
<protein>
    <submittedName>
        <fullName evidence="9">FAD dependent oxidoreductase superfamily</fullName>
    </submittedName>
</protein>
<dbReference type="GO" id="GO:0071949">
    <property type="term" value="F:FAD binding"/>
    <property type="evidence" value="ECO:0007669"/>
    <property type="project" value="InterPro"/>
</dbReference>
<reference evidence="9 10" key="1">
    <citation type="journal article" date="2012" name="Sci. Rep.">
        <title>Genomic perspectives on the evolution of fungal entomopathogenicity in Beauveria bassiana.</title>
        <authorList>
            <person name="Xiao G."/>
            <person name="Ying S.H."/>
            <person name="Zheng P."/>
            <person name="Wang Z.L."/>
            <person name="Zhang S."/>
            <person name="Xie X.Q."/>
            <person name="Shang Y."/>
            <person name="St Leger R.J."/>
            <person name="Zhao G.P."/>
            <person name="Wang C."/>
            <person name="Feng M.G."/>
        </authorList>
    </citation>
    <scope>NUCLEOTIDE SEQUENCE [LARGE SCALE GENOMIC DNA]</scope>
    <source>
        <strain evidence="9 10">ARSEF 2860</strain>
    </source>
</reference>
<feature type="region of interest" description="Disordered" evidence="7">
    <location>
        <begin position="45"/>
        <end position="72"/>
    </location>
</feature>
<dbReference type="GO" id="GO:0005737">
    <property type="term" value="C:cytoplasm"/>
    <property type="evidence" value="ECO:0007669"/>
    <property type="project" value="TreeGrafter"/>
</dbReference>
<dbReference type="AlphaFoldDB" id="J4KQ15"/>
<dbReference type="PROSITE" id="PS51253">
    <property type="entry name" value="HTH_CENPB"/>
    <property type="match status" value="1"/>
</dbReference>
<evidence type="ECO:0000313" key="9">
    <source>
        <dbReference type="EMBL" id="EJP68414.1"/>
    </source>
</evidence>